<dbReference type="PANTHER" id="PTHR31828:SF20">
    <property type="entry name" value="PHOSPHOLIPASE A1"/>
    <property type="match status" value="1"/>
</dbReference>
<evidence type="ECO:0000256" key="4">
    <source>
        <dbReference type="ARBA" id="ARBA00023098"/>
    </source>
</evidence>
<dbReference type="EC" id="3.1.1.-" evidence="5"/>
<evidence type="ECO:0000313" key="7">
    <source>
        <dbReference type="EMBL" id="KAH8487525.1"/>
    </source>
</evidence>
<dbReference type="EMBL" id="JACEGQ020000015">
    <property type="protein sequence ID" value="KAH8487525.1"/>
    <property type="molecule type" value="Genomic_DNA"/>
</dbReference>
<comment type="function">
    <text evidence="5">Acylhydrolase that catalyzes the hydrolysis of phospholipids at the sn-1 position.</text>
</comment>
<dbReference type="Gene3D" id="3.40.50.1820">
    <property type="entry name" value="alpha/beta hydrolase"/>
    <property type="match status" value="1"/>
</dbReference>
<dbReference type="Proteomes" id="UP000807159">
    <property type="component" value="Chromosome 15"/>
</dbReference>
<evidence type="ECO:0000256" key="2">
    <source>
        <dbReference type="ARBA" id="ARBA00022801"/>
    </source>
</evidence>
<protein>
    <recommendedName>
        <fullName evidence="5">Phospholipase A1</fullName>
        <ecNumber evidence="5">3.1.1.-</ecNumber>
    </recommendedName>
</protein>
<sequence length="412" mass="46168">MAGIADHWKAFSGFNNWDGLLIHPINTDFRRYLIHYGERVGAIGDGFNNVKASNSFALSRYPPEELFSHVGLQNGNPFKYQVTKYFYLKLDDFADYMEFDIKESAWIGYVAVTTDEGNTVLGRRDILICWRGTILASEWAKNLQFDLVSAAEILGGAHNPKMHHGFHNVYLAKSSSSKYNKTSAREQVLAEVRRLVDKYAHNGEDVSLTVAGHSLGAALATLNAMDIVSNGYNKPAGSYTGFRVTVFAYASPRLGDKGFQDVFNGLANLHVLRIKNENDIIPSLPPAFYNTYKDIGEELEIDSSKSPYLKDPNAEPHNLDIYLHAIAGYQGKLGEFRLVIDRDIALVNKSADVLPEKYKVPPNWRTVMNKGMIQMDNGFWKLNDYVPDPPSEDDIEGNITAIFLKDNMPLAL</sequence>
<accession>A0A8T2X1P0</accession>
<evidence type="ECO:0000313" key="8">
    <source>
        <dbReference type="Proteomes" id="UP000807159"/>
    </source>
</evidence>
<evidence type="ECO:0000256" key="1">
    <source>
        <dbReference type="ARBA" id="ARBA00010701"/>
    </source>
</evidence>
<organism evidence="7 8">
    <name type="scientific">Populus deltoides</name>
    <name type="common">Eastern poplar</name>
    <name type="synonym">Eastern cottonwood</name>
    <dbReference type="NCBI Taxonomy" id="3696"/>
    <lineage>
        <taxon>Eukaryota</taxon>
        <taxon>Viridiplantae</taxon>
        <taxon>Streptophyta</taxon>
        <taxon>Embryophyta</taxon>
        <taxon>Tracheophyta</taxon>
        <taxon>Spermatophyta</taxon>
        <taxon>Magnoliopsida</taxon>
        <taxon>eudicotyledons</taxon>
        <taxon>Gunneridae</taxon>
        <taxon>Pentapetalae</taxon>
        <taxon>rosids</taxon>
        <taxon>fabids</taxon>
        <taxon>Malpighiales</taxon>
        <taxon>Salicaceae</taxon>
        <taxon>Saliceae</taxon>
        <taxon>Populus</taxon>
    </lineage>
</organism>
<keyword evidence="3 5" id="KW-0442">Lipid degradation</keyword>
<proteinExistence type="inferred from homology"/>
<dbReference type="FunFam" id="3.40.50.1820:FF:000065">
    <property type="entry name" value="Phospholipase A1-II 3"/>
    <property type="match status" value="1"/>
</dbReference>
<name>A0A8T2X1P0_POPDE</name>
<comment type="similarity">
    <text evidence="1 5">Belongs to the AB hydrolase superfamily. Lipase family.</text>
</comment>
<dbReference type="GO" id="GO:0008970">
    <property type="term" value="F:phospholipase A1 activity"/>
    <property type="evidence" value="ECO:0007669"/>
    <property type="project" value="UniProtKB-UniRule"/>
</dbReference>
<dbReference type="Pfam" id="PF01764">
    <property type="entry name" value="Lipase_3"/>
    <property type="match status" value="1"/>
</dbReference>
<dbReference type="InterPro" id="IPR033556">
    <property type="entry name" value="PLA"/>
</dbReference>
<dbReference type="AlphaFoldDB" id="A0A8T2X1P0"/>
<dbReference type="GO" id="GO:0005737">
    <property type="term" value="C:cytoplasm"/>
    <property type="evidence" value="ECO:0007669"/>
    <property type="project" value="UniProtKB-ARBA"/>
</dbReference>
<gene>
    <name evidence="7" type="ORF">H0E87_026193</name>
</gene>
<dbReference type="InterPro" id="IPR029058">
    <property type="entry name" value="AB_hydrolase_fold"/>
</dbReference>
<dbReference type="SUPFAM" id="SSF53474">
    <property type="entry name" value="alpha/beta-Hydrolases"/>
    <property type="match status" value="1"/>
</dbReference>
<reference evidence="7" key="1">
    <citation type="journal article" date="2021" name="J. Hered.">
        <title>Genome Assembly of Salicaceae Populus deltoides (Eastern Cottonwood) I-69 Based on Nanopore Sequencing and Hi-C Technologies.</title>
        <authorList>
            <person name="Bai S."/>
            <person name="Wu H."/>
            <person name="Zhang J."/>
            <person name="Pan Z."/>
            <person name="Zhao W."/>
            <person name="Li Z."/>
            <person name="Tong C."/>
        </authorList>
    </citation>
    <scope>NUCLEOTIDE SEQUENCE</scope>
    <source>
        <tissue evidence="7">Leaf</tissue>
    </source>
</reference>
<evidence type="ECO:0000259" key="6">
    <source>
        <dbReference type="Pfam" id="PF01764"/>
    </source>
</evidence>
<comment type="caution">
    <text evidence="7">The sequence shown here is derived from an EMBL/GenBank/DDBJ whole genome shotgun (WGS) entry which is preliminary data.</text>
</comment>
<dbReference type="CDD" id="cd00519">
    <property type="entry name" value="Lipase_3"/>
    <property type="match status" value="1"/>
</dbReference>
<dbReference type="GO" id="GO:0016042">
    <property type="term" value="P:lipid catabolic process"/>
    <property type="evidence" value="ECO:0007669"/>
    <property type="project" value="UniProtKB-UniRule"/>
</dbReference>
<evidence type="ECO:0000256" key="5">
    <source>
        <dbReference type="RuleBase" id="RU367093"/>
    </source>
</evidence>
<evidence type="ECO:0000256" key="3">
    <source>
        <dbReference type="ARBA" id="ARBA00022963"/>
    </source>
</evidence>
<feature type="domain" description="Fungal lipase-type" evidence="6">
    <location>
        <begin position="128"/>
        <end position="287"/>
    </location>
</feature>
<dbReference type="InterPro" id="IPR002921">
    <property type="entry name" value="Fungal_lipase-type"/>
</dbReference>
<keyword evidence="4 5" id="KW-0443">Lipid metabolism</keyword>
<dbReference type="PANTHER" id="PTHR31828">
    <property type="entry name" value="PHOSPHOLIPASE A1-IIGAMMA"/>
    <property type="match status" value="1"/>
</dbReference>
<keyword evidence="2 5" id="KW-0378">Hydrolase</keyword>
<keyword evidence="8" id="KW-1185">Reference proteome</keyword>